<sequence length="310" mass="32963">MIEVTQAGIQSTVQDLGRRGLRHLGVAQSGALDAPALIMANRLLGNAADAAGIEVALGPFGVRFLRDGWFALMGADFGAELDGEPVWSGWRYPARAGQHLLLRGCRHGMRAYLALAGGIDAPLALGARATDLQAGFGGWMGRALEAGDQLPLGPALALSGRLGRRNLGWTPLLRALPGPEWQQFSRAARQAFSEGEWTVSAQSNRMGYRLQGEALAREAAGDLPSHGVLPGVVQAPPGGQPIVLLADAQATGGYPRIACVIEADLWKLAQARPGAKLRFEMVDAQQAAAARLRLRQWLQGQDWSQACRSI</sequence>
<dbReference type="Gene3D" id="2.40.100.10">
    <property type="entry name" value="Cyclophilin-like"/>
    <property type="match status" value="1"/>
</dbReference>
<dbReference type="SMART" id="SM00797">
    <property type="entry name" value="AHS2"/>
    <property type="match status" value="1"/>
</dbReference>
<dbReference type="PANTHER" id="PTHR43309:SF3">
    <property type="entry name" value="5-OXOPROLINASE SUBUNIT C"/>
    <property type="match status" value="1"/>
</dbReference>
<dbReference type="SUPFAM" id="SSF50891">
    <property type="entry name" value="Cyclophilin-like"/>
    <property type="match status" value="1"/>
</dbReference>
<keyword evidence="1" id="KW-0547">Nucleotide-binding</keyword>
<dbReference type="AlphaFoldDB" id="A0A1W0D5W9"/>
<evidence type="ECO:0000256" key="2">
    <source>
        <dbReference type="ARBA" id="ARBA00022801"/>
    </source>
</evidence>
<dbReference type="PANTHER" id="PTHR43309">
    <property type="entry name" value="5-OXOPROLINASE SUBUNIT C"/>
    <property type="match status" value="1"/>
</dbReference>
<dbReference type="GO" id="GO:0016787">
    <property type="term" value="F:hydrolase activity"/>
    <property type="evidence" value="ECO:0007669"/>
    <property type="project" value="UniProtKB-KW"/>
</dbReference>
<dbReference type="InterPro" id="IPR003778">
    <property type="entry name" value="CT_A_B"/>
</dbReference>
<comment type="caution">
    <text evidence="5">The sequence shown here is derived from an EMBL/GenBank/DDBJ whole genome shotgun (WGS) entry which is preliminary data.</text>
</comment>
<reference evidence="5 6" key="1">
    <citation type="submission" date="2017-02" db="EMBL/GenBank/DDBJ databases">
        <title>Chromobacterium haemolyticum H5244.</title>
        <authorList>
            <person name="Gulvik C.A."/>
        </authorList>
    </citation>
    <scope>NUCLEOTIDE SEQUENCE [LARGE SCALE GENOMIC DNA]</scope>
    <source>
        <strain evidence="5 6">H5244</strain>
    </source>
</reference>
<evidence type="ECO:0000256" key="3">
    <source>
        <dbReference type="ARBA" id="ARBA00022840"/>
    </source>
</evidence>
<keyword evidence="3" id="KW-0067">ATP-binding</keyword>
<evidence type="ECO:0000313" key="5">
    <source>
        <dbReference type="EMBL" id="OQS42417.1"/>
    </source>
</evidence>
<proteinExistence type="predicted"/>
<evidence type="ECO:0000256" key="1">
    <source>
        <dbReference type="ARBA" id="ARBA00022741"/>
    </source>
</evidence>
<dbReference type="Pfam" id="PF02626">
    <property type="entry name" value="CT_A_B"/>
    <property type="match status" value="1"/>
</dbReference>
<dbReference type="GO" id="GO:0005524">
    <property type="term" value="F:ATP binding"/>
    <property type="evidence" value="ECO:0007669"/>
    <property type="project" value="UniProtKB-KW"/>
</dbReference>
<dbReference type="InterPro" id="IPR029000">
    <property type="entry name" value="Cyclophilin-like_dom_sf"/>
</dbReference>
<gene>
    <name evidence="5" type="ORF">B0T45_06430</name>
</gene>
<name>A0A1W0D5W9_9NEIS</name>
<dbReference type="RefSeq" id="WP_081554970.1">
    <property type="nucleotide sequence ID" value="NZ_MUKV01000005.1"/>
</dbReference>
<keyword evidence="2 5" id="KW-0378">Hydrolase</keyword>
<dbReference type="NCBIfam" id="TIGR00724">
    <property type="entry name" value="urea_amlyse_rel"/>
    <property type="match status" value="1"/>
</dbReference>
<evidence type="ECO:0000313" key="6">
    <source>
        <dbReference type="Proteomes" id="UP000192721"/>
    </source>
</evidence>
<accession>A0A1W0D5W9</accession>
<protein>
    <submittedName>
        <fullName evidence="5">Allophanate hydrolase</fullName>
    </submittedName>
</protein>
<feature type="domain" description="Carboxyltransferase" evidence="4">
    <location>
        <begin position="23"/>
        <end position="297"/>
    </location>
</feature>
<dbReference type="EMBL" id="MUKV01000005">
    <property type="protein sequence ID" value="OQS42417.1"/>
    <property type="molecule type" value="Genomic_DNA"/>
</dbReference>
<dbReference type="Proteomes" id="UP000192721">
    <property type="component" value="Unassembled WGS sequence"/>
</dbReference>
<dbReference type="InterPro" id="IPR052708">
    <property type="entry name" value="PxpC"/>
</dbReference>
<organism evidence="5 6">
    <name type="scientific">Chromobacterium haemolyticum</name>
    <dbReference type="NCBI Taxonomy" id="394935"/>
    <lineage>
        <taxon>Bacteria</taxon>
        <taxon>Pseudomonadati</taxon>
        <taxon>Pseudomonadota</taxon>
        <taxon>Betaproteobacteria</taxon>
        <taxon>Neisseriales</taxon>
        <taxon>Chromobacteriaceae</taxon>
        <taxon>Chromobacterium</taxon>
    </lineage>
</organism>
<evidence type="ECO:0000259" key="4">
    <source>
        <dbReference type="SMART" id="SM00797"/>
    </source>
</evidence>